<dbReference type="EMBL" id="CP063212">
    <property type="protein sequence ID" value="QOR47566.1"/>
    <property type="molecule type" value="Genomic_DNA"/>
</dbReference>
<name>A0A7M1R099_9ACTO</name>
<gene>
    <name evidence="1" type="ORF">INS90_10025</name>
</gene>
<protein>
    <submittedName>
        <fullName evidence="1">Uncharacterized protein</fullName>
    </submittedName>
</protein>
<proteinExistence type="predicted"/>
<evidence type="ECO:0000313" key="2">
    <source>
        <dbReference type="Proteomes" id="UP000594961"/>
    </source>
</evidence>
<accession>A0A7M1R099</accession>
<dbReference type="RefSeq" id="WP_197552865.1">
    <property type="nucleotide sequence ID" value="NZ_CP063212.1"/>
</dbReference>
<sequence>MYKIISIILRAIGRHSSHPAAWALLEAANDLDDAISTACRNRHRGLR</sequence>
<evidence type="ECO:0000313" key="1">
    <source>
        <dbReference type="EMBL" id="QOR47566.1"/>
    </source>
</evidence>
<dbReference type="AlphaFoldDB" id="A0A7M1R099"/>
<reference evidence="1 2" key="1">
    <citation type="submission" date="2020-10" db="EMBL/GenBank/DDBJ databases">
        <title>Trueperella pecoris sp. nov. isolated from bovine and porcine specimens.</title>
        <authorList>
            <person name="Schoenecker L."/>
            <person name="Schnydrig P."/>
            <person name="Brodard I."/>
            <person name="Thomann A."/>
            <person name="Hemphill A."/>
            <person name="Rodriguez-Campos S."/>
            <person name="Perreten V."/>
            <person name="Jores J."/>
            <person name="Kittl S."/>
        </authorList>
    </citation>
    <scope>NUCLEOTIDE SEQUENCE [LARGE SCALE GENOMIC DNA]</scope>
    <source>
        <strain evidence="1 2">19OD0592</strain>
    </source>
</reference>
<organism evidence="1 2">
    <name type="scientific">Trueperella pecoris</name>
    <dbReference type="NCBI Taxonomy" id="2733571"/>
    <lineage>
        <taxon>Bacteria</taxon>
        <taxon>Bacillati</taxon>
        <taxon>Actinomycetota</taxon>
        <taxon>Actinomycetes</taxon>
        <taxon>Actinomycetales</taxon>
        <taxon>Actinomycetaceae</taxon>
        <taxon>Trueperella</taxon>
    </lineage>
</organism>
<dbReference type="Proteomes" id="UP000594961">
    <property type="component" value="Chromosome"/>
</dbReference>